<protein>
    <recommendedName>
        <fullName evidence="4 5">Large ribosomal subunit protein uL10</fullName>
    </recommendedName>
</protein>
<dbReference type="AlphaFoldDB" id="A0A1F5HG46"/>
<evidence type="ECO:0000256" key="3">
    <source>
        <dbReference type="ARBA" id="ARBA00023274"/>
    </source>
</evidence>
<dbReference type="PANTHER" id="PTHR11560">
    <property type="entry name" value="39S RIBOSOMAL PROTEIN L10, MITOCHONDRIAL"/>
    <property type="match status" value="1"/>
</dbReference>
<evidence type="ECO:0000313" key="7">
    <source>
        <dbReference type="Proteomes" id="UP000176751"/>
    </source>
</evidence>
<dbReference type="CDD" id="cd05797">
    <property type="entry name" value="Ribosomal_L10"/>
    <property type="match status" value="1"/>
</dbReference>
<dbReference type="Proteomes" id="UP000176751">
    <property type="component" value="Unassembled WGS sequence"/>
</dbReference>
<keyword evidence="3 5" id="KW-0687">Ribonucleoprotein</keyword>
<dbReference type="HAMAP" id="MF_00362">
    <property type="entry name" value="Ribosomal_uL10"/>
    <property type="match status" value="1"/>
</dbReference>
<reference evidence="6 7" key="1">
    <citation type="journal article" date="2016" name="Nat. Commun.">
        <title>Thousands of microbial genomes shed light on interconnected biogeochemical processes in an aquifer system.</title>
        <authorList>
            <person name="Anantharaman K."/>
            <person name="Brown C.T."/>
            <person name="Hug L.A."/>
            <person name="Sharon I."/>
            <person name="Castelle C.J."/>
            <person name="Probst A.J."/>
            <person name="Thomas B.C."/>
            <person name="Singh A."/>
            <person name="Wilkins M.J."/>
            <person name="Karaoz U."/>
            <person name="Brodie E.L."/>
            <person name="Williams K.H."/>
            <person name="Hubbard S.S."/>
            <person name="Banfield J.F."/>
        </authorList>
    </citation>
    <scope>NUCLEOTIDE SEQUENCE [LARGE SCALE GENOMIC DNA]</scope>
</reference>
<dbReference type="EMBL" id="MFCA01000006">
    <property type="protein sequence ID" value="OGE03042.1"/>
    <property type="molecule type" value="Genomic_DNA"/>
</dbReference>
<comment type="subunit">
    <text evidence="5">Part of the ribosomal stalk of the 50S ribosomal subunit. The N-terminus interacts with L11 and the large rRNA to form the base of the stalk. The C-terminus forms an elongated spine to which L12 dimers bind in a sequential fashion forming a multimeric L10(L12)X complex.</text>
</comment>
<proteinExistence type="inferred from homology"/>
<comment type="caution">
    <text evidence="6">The sequence shown here is derived from an EMBL/GenBank/DDBJ whole genome shotgun (WGS) entry which is preliminary data.</text>
</comment>
<keyword evidence="5" id="KW-0699">rRNA-binding</keyword>
<evidence type="ECO:0000256" key="2">
    <source>
        <dbReference type="ARBA" id="ARBA00022980"/>
    </source>
</evidence>
<comment type="similarity">
    <text evidence="1 5">Belongs to the universal ribosomal protein uL10 family.</text>
</comment>
<evidence type="ECO:0000313" key="6">
    <source>
        <dbReference type="EMBL" id="OGE03042.1"/>
    </source>
</evidence>
<name>A0A1F5HG46_9BACT</name>
<keyword evidence="5" id="KW-0694">RNA-binding</keyword>
<dbReference type="GO" id="GO:0006412">
    <property type="term" value="P:translation"/>
    <property type="evidence" value="ECO:0007669"/>
    <property type="project" value="UniProtKB-UniRule"/>
</dbReference>
<organism evidence="6 7">
    <name type="scientific">Candidatus Curtissbacteria bacterium RIFOXYA1_FULL_41_14</name>
    <dbReference type="NCBI Taxonomy" id="1797737"/>
    <lineage>
        <taxon>Bacteria</taxon>
        <taxon>Candidatus Curtissiibacteriota</taxon>
    </lineage>
</organism>
<dbReference type="STRING" id="1797737.A2196_01245"/>
<comment type="function">
    <text evidence="5">Forms part of the ribosomal stalk, playing a central role in the interaction of the ribosome with GTP-bound translation factors.</text>
</comment>
<accession>A0A1F5HG46</accession>
<evidence type="ECO:0000256" key="1">
    <source>
        <dbReference type="ARBA" id="ARBA00008889"/>
    </source>
</evidence>
<gene>
    <name evidence="5" type="primary">rplJ</name>
    <name evidence="6" type="ORF">A2196_01245</name>
</gene>
<dbReference type="InterPro" id="IPR022973">
    <property type="entry name" value="Ribosomal_uL10_bac"/>
</dbReference>
<keyword evidence="2 5" id="KW-0689">Ribosomal protein</keyword>
<dbReference type="NCBIfam" id="NF000955">
    <property type="entry name" value="PRK00099.1-1"/>
    <property type="match status" value="1"/>
</dbReference>
<dbReference type="Pfam" id="PF00466">
    <property type="entry name" value="Ribosomal_L10"/>
    <property type="match status" value="1"/>
</dbReference>
<dbReference type="Gene3D" id="3.30.70.1730">
    <property type="match status" value="1"/>
</dbReference>
<evidence type="ECO:0000256" key="5">
    <source>
        <dbReference type="HAMAP-Rule" id="MF_00362"/>
    </source>
</evidence>
<evidence type="ECO:0000256" key="4">
    <source>
        <dbReference type="ARBA" id="ARBA00035202"/>
    </source>
</evidence>
<dbReference type="SUPFAM" id="SSF160369">
    <property type="entry name" value="Ribosomal protein L10-like"/>
    <property type="match status" value="1"/>
</dbReference>
<sequence length="183" mass="20281">MDKSKKLNNREIKAEKIKGLVEKIGRSKVCAFADYHGLNANQIANLRSKVKEAGGELLIIKNTLLARALQVSSFQFPVSSLEGPSAVIFAYQDEITPFKATFEFVKTLGFPKFKFGFFGHDFLEKEMVENLAKIPSLDILQGKVVGALSSPIYGFVSVLQANIRNLVFALDQIAETKSINTKH</sequence>
<dbReference type="GO" id="GO:0070180">
    <property type="term" value="F:large ribosomal subunit rRNA binding"/>
    <property type="evidence" value="ECO:0007669"/>
    <property type="project" value="UniProtKB-UniRule"/>
</dbReference>
<dbReference type="Gene3D" id="6.10.250.290">
    <property type="match status" value="1"/>
</dbReference>
<dbReference type="GO" id="GO:0005840">
    <property type="term" value="C:ribosome"/>
    <property type="evidence" value="ECO:0007669"/>
    <property type="project" value="UniProtKB-KW"/>
</dbReference>
<dbReference type="InterPro" id="IPR043141">
    <property type="entry name" value="Ribosomal_uL10-like_sf"/>
</dbReference>
<dbReference type="InterPro" id="IPR047865">
    <property type="entry name" value="Ribosomal_uL10_bac_type"/>
</dbReference>
<dbReference type="GO" id="GO:1990904">
    <property type="term" value="C:ribonucleoprotein complex"/>
    <property type="evidence" value="ECO:0007669"/>
    <property type="project" value="UniProtKB-KW"/>
</dbReference>
<dbReference type="InterPro" id="IPR001790">
    <property type="entry name" value="Ribosomal_uL10"/>
</dbReference>